<feature type="chain" id="PRO_5009526744" description="Outer membrane protein beta-barrel domain-containing protein" evidence="1">
    <location>
        <begin position="22"/>
        <end position="210"/>
    </location>
</feature>
<evidence type="ECO:0000256" key="1">
    <source>
        <dbReference type="SAM" id="SignalP"/>
    </source>
</evidence>
<organism evidence="2 3">
    <name type="scientific">Candidatus Muproteobacteria bacterium RBG_16_65_34</name>
    <dbReference type="NCBI Taxonomy" id="1817760"/>
    <lineage>
        <taxon>Bacteria</taxon>
        <taxon>Pseudomonadati</taxon>
        <taxon>Pseudomonadota</taxon>
        <taxon>Candidatus Muproteobacteria</taxon>
    </lineage>
</organism>
<proteinExistence type="predicted"/>
<keyword evidence="1" id="KW-0732">Signal</keyword>
<evidence type="ECO:0000313" key="3">
    <source>
        <dbReference type="Proteomes" id="UP000178885"/>
    </source>
</evidence>
<dbReference type="EMBL" id="MFSU01000088">
    <property type="protein sequence ID" value="OGI46229.1"/>
    <property type="molecule type" value="Genomic_DNA"/>
</dbReference>
<dbReference type="STRING" id="1817760.A2151_02735"/>
<evidence type="ECO:0000313" key="2">
    <source>
        <dbReference type="EMBL" id="OGI46229.1"/>
    </source>
</evidence>
<dbReference type="AlphaFoldDB" id="A0A1F6TMD6"/>
<feature type="signal peptide" evidence="1">
    <location>
        <begin position="1"/>
        <end position="21"/>
    </location>
</feature>
<protein>
    <recommendedName>
        <fullName evidence="4">Outer membrane protein beta-barrel domain-containing protein</fullName>
    </recommendedName>
</protein>
<accession>A0A1F6TMD6</accession>
<name>A0A1F6TMD6_9PROT</name>
<evidence type="ECO:0008006" key="4">
    <source>
        <dbReference type="Google" id="ProtNLM"/>
    </source>
</evidence>
<reference evidence="2 3" key="1">
    <citation type="journal article" date="2016" name="Nat. Commun.">
        <title>Thousands of microbial genomes shed light on interconnected biogeochemical processes in an aquifer system.</title>
        <authorList>
            <person name="Anantharaman K."/>
            <person name="Brown C.T."/>
            <person name="Hug L.A."/>
            <person name="Sharon I."/>
            <person name="Castelle C.J."/>
            <person name="Probst A.J."/>
            <person name="Thomas B.C."/>
            <person name="Singh A."/>
            <person name="Wilkins M.J."/>
            <person name="Karaoz U."/>
            <person name="Brodie E.L."/>
            <person name="Williams K.H."/>
            <person name="Hubbard S.S."/>
            <person name="Banfield J.F."/>
        </authorList>
    </citation>
    <scope>NUCLEOTIDE SEQUENCE [LARGE SCALE GENOMIC DNA]</scope>
</reference>
<dbReference type="Proteomes" id="UP000178885">
    <property type="component" value="Unassembled WGS sequence"/>
</dbReference>
<comment type="caution">
    <text evidence="2">The sequence shown here is derived from an EMBL/GenBank/DDBJ whole genome shotgun (WGS) entry which is preliminary data.</text>
</comment>
<dbReference type="Gene3D" id="2.40.160.170">
    <property type="match status" value="1"/>
</dbReference>
<gene>
    <name evidence="2" type="ORF">A2151_02735</name>
</gene>
<sequence length="210" mass="21635">MGLILTALVPALASAASVGVAARGNSTILNSGIGAEVTLSPWERVDFRLGLGNYSDSTYSSSEGGINYSLASKLKASSLLLDWYPFAGTFRLSAGLVKTDFTITGTASGPVTVGPTTTTATVSSEVKWPSSGTYFGLGWGDAPARGTGFVWAIDAGVIMMGSPSARITLANIAGSTPSAADIAQEERELTDALSPFKALPLFGLSLGWRF</sequence>